<dbReference type="InterPro" id="IPR008253">
    <property type="entry name" value="Marvel"/>
</dbReference>
<feature type="transmembrane region" description="Helical" evidence="5">
    <location>
        <begin position="12"/>
        <end position="29"/>
    </location>
</feature>
<dbReference type="InterPro" id="IPR052649">
    <property type="entry name" value="NCE102-like"/>
</dbReference>
<dbReference type="PANTHER" id="PTHR28165">
    <property type="entry name" value="NON-CLASSICAL EXPORT PROTEIN 2-RELATED"/>
    <property type="match status" value="1"/>
</dbReference>
<reference evidence="7 8" key="1">
    <citation type="submission" date="2016-03" db="EMBL/GenBank/DDBJ databases">
        <title>How can Kluyveromyces marxianus grow so fast - potential evolutionary course in Saccharomyces Complex revealed by comparative genomics.</title>
        <authorList>
            <person name="Mo W."/>
            <person name="Lu W."/>
            <person name="Yang X."/>
            <person name="Qi J."/>
            <person name="Lv H."/>
        </authorList>
    </citation>
    <scope>NUCLEOTIDE SEQUENCE [LARGE SCALE GENOMIC DNA]</scope>
    <source>
        <strain evidence="7 8">FIM1</strain>
    </source>
</reference>
<evidence type="ECO:0000313" key="7">
    <source>
        <dbReference type="EMBL" id="QGN16850.1"/>
    </source>
</evidence>
<keyword evidence="8" id="KW-1185">Reference proteome</keyword>
<evidence type="ECO:0000256" key="2">
    <source>
        <dbReference type="ARBA" id="ARBA00022692"/>
    </source>
</evidence>
<name>A0ABX6EWX6_KLUMA</name>
<keyword evidence="3 5" id="KW-1133">Transmembrane helix</keyword>
<feature type="domain" description="MARVEL" evidence="6">
    <location>
        <begin position="6"/>
        <end position="140"/>
    </location>
</feature>
<evidence type="ECO:0000256" key="5">
    <source>
        <dbReference type="SAM" id="Phobius"/>
    </source>
</evidence>
<feature type="transmembrane region" description="Helical" evidence="5">
    <location>
        <begin position="41"/>
        <end position="70"/>
    </location>
</feature>
<comment type="subcellular location">
    <subcellularLocation>
        <location evidence="1">Membrane</location>
        <topology evidence="1">Multi-pass membrane protein</topology>
    </subcellularLocation>
</comment>
<sequence length="169" mass="18448">MLSLLDNSLRAVNFVFLIIVLGLTGNLIATRHRVSSRVNFALFAAVFGMVFDSIYAVLANFISAFAWPILLVTWDFLNMVFTFAAGTALAVGIRGGSCSSRHFVRKNKISENSKDRCRKAQASTVFLYFSFFIFLVKFVLSVINVISTGGFGTTSTRRGGVGAPTIAQI</sequence>
<evidence type="ECO:0000259" key="6">
    <source>
        <dbReference type="Pfam" id="PF01284"/>
    </source>
</evidence>
<evidence type="ECO:0000313" key="8">
    <source>
        <dbReference type="Proteomes" id="UP000422736"/>
    </source>
</evidence>
<protein>
    <submittedName>
        <fullName evidence="7">Non-classical export protein 2</fullName>
    </submittedName>
</protein>
<proteinExistence type="predicted"/>
<reference evidence="7 8" key="2">
    <citation type="submission" date="2019-11" db="EMBL/GenBank/DDBJ databases">
        <authorList>
            <person name="Lu H."/>
        </authorList>
    </citation>
    <scope>NUCLEOTIDE SEQUENCE [LARGE SCALE GENOMIC DNA]</scope>
    <source>
        <strain evidence="7 8">FIM1</strain>
    </source>
</reference>
<evidence type="ECO:0000256" key="1">
    <source>
        <dbReference type="ARBA" id="ARBA00004141"/>
    </source>
</evidence>
<dbReference type="Pfam" id="PF01284">
    <property type="entry name" value="MARVEL"/>
    <property type="match status" value="1"/>
</dbReference>
<feature type="transmembrane region" description="Helical" evidence="5">
    <location>
        <begin position="125"/>
        <end position="146"/>
    </location>
</feature>
<keyword evidence="4 5" id="KW-0472">Membrane</keyword>
<organism evidence="7 8">
    <name type="scientific">Kluyveromyces marxianus</name>
    <name type="common">Yeast</name>
    <name type="synonym">Candida kefyr</name>
    <dbReference type="NCBI Taxonomy" id="4911"/>
    <lineage>
        <taxon>Eukaryota</taxon>
        <taxon>Fungi</taxon>
        <taxon>Dikarya</taxon>
        <taxon>Ascomycota</taxon>
        <taxon>Saccharomycotina</taxon>
        <taxon>Saccharomycetes</taxon>
        <taxon>Saccharomycetales</taxon>
        <taxon>Saccharomycetaceae</taxon>
        <taxon>Kluyveromyces</taxon>
    </lineage>
</organism>
<dbReference type="EMBL" id="CP015058">
    <property type="protein sequence ID" value="QGN16850.1"/>
    <property type="molecule type" value="Genomic_DNA"/>
</dbReference>
<dbReference type="Proteomes" id="UP000422736">
    <property type="component" value="Chromosome 5"/>
</dbReference>
<gene>
    <name evidence="7" type="primary">NCE102</name>
    <name evidence="7" type="ORF">FIM1_3575</name>
</gene>
<evidence type="ECO:0000256" key="3">
    <source>
        <dbReference type="ARBA" id="ARBA00022989"/>
    </source>
</evidence>
<dbReference type="PANTHER" id="PTHR28165:SF1">
    <property type="entry name" value="NON-CLASSICAL EXPORT PROTEIN 2-RELATED"/>
    <property type="match status" value="1"/>
</dbReference>
<feature type="transmembrane region" description="Helical" evidence="5">
    <location>
        <begin position="76"/>
        <end position="96"/>
    </location>
</feature>
<keyword evidence="2 5" id="KW-0812">Transmembrane</keyword>
<accession>A0ABX6EWX6</accession>
<evidence type="ECO:0000256" key="4">
    <source>
        <dbReference type="ARBA" id="ARBA00023136"/>
    </source>
</evidence>